<reference evidence="3 4" key="1">
    <citation type="submission" date="2024-01" db="EMBL/GenBank/DDBJ databases">
        <title>A telomere-to-telomere, gap-free genome of sweet tea (Lithocarpus litseifolius).</title>
        <authorList>
            <person name="Zhou J."/>
        </authorList>
    </citation>
    <scope>NUCLEOTIDE SEQUENCE [LARGE SCALE GENOMIC DNA]</scope>
    <source>
        <strain evidence="3">Zhou-2022a</strain>
        <tissue evidence="3">Leaf</tissue>
    </source>
</reference>
<dbReference type="InterPro" id="IPR012337">
    <property type="entry name" value="RNaseH-like_sf"/>
</dbReference>
<gene>
    <name evidence="3" type="ORF">SO802_028621</name>
</gene>
<dbReference type="EMBL" id="JAZDWU010000010">
    <property type="protein sequence ID" value="KAK9988382.1"/>
    <property type="molecule type" value="Genomic_DNA"/>
</dbReference>
<dbReference type="PANTHER" id="PTHR47723">
    <property type="entry name" value="OS05G0353850 PROTEIN"/>
    <property type="match status" value="1"/>
</dbReference>
<evidence type="ECO:0000313" key="3">
    <source>
        <dbReference type="EMBL" id="KAK9988382.1"/>
    </source>
</evidence>
<evidence type="ECO:0000259" key="2">
    <source>
        <dbReference type="Pfam" id="PF13456"/>
    </source>
</evidence>
<organism evidence="3 4">
    <name type="scientific">Lithocarpus litseifolius</name>
    <dbReference type="NCBI Taxonomy" id="425828"/>
    <lineage>
        <taxon>Eukaryota</taxon>
        <taxon>Viridiplantae</taxon>
        <taxon>Streptophyta</taxon>
        <taxon>Embryophyta</taxon>
        <taxon>Tracheophyta</taxon>
        <taxon>Spermatophyta</taxon>
        <taxon>Magnoliopsida</taxon>
        <taxon>eudicotyledons</taxon>
        <taxon>Gunneridae</taxon>
        <taxon>Pentapetalae</taxon>
        <taxon>rosids</taxon>
        <taxon>fabids</taxon>
        <taxon>Fagales</taxon>
        <taxon>Fagaceae</taxon>
        <taxon>Lithocarpus</taxon>
    </lineage>
</organism>
<keyword evidence="1" id="KW-1133">Transmembrane helix</keyword>
<evidence type="ECO:0000256" key="1">
    <source>
        <dbReference type="SAM" id="Phobius"/>
    </source>
</evidence>
<dbReference type="SUPFAM" id="SSF53098">
    <property type="entry name" value="Ribonuclease H-like"/>
    <property type="match status" value="1"/>
</dbReference>
<dbReference type="InterPro" id="IPR036397">
    <property type="entry name" value="RNaseH_sf"/>
</dbReference>
<feature type="transmembrane region" description="Helical" evidence="1">
    <location>
        <begin position="7"/>
        <end position="29"/>
    </location>
</feature>
<dbReference type="GO" id="GO:0003676">
    <property type="term" value="F:nucleic acid binding"/>
    <property type="evidence" value="ECO:0007669"/>
    <property type="project" value="InterPro"/>
</dbReference>
<keyword evidence="1" id="KW-0812">Transmembrane</keyword>
<comment type="caution">
    <text evidence="3">The sequence shown here is derived from an EMBL/GenBank/DDBJ whole genome shotgun (WGS) entry which is preliminary data.</text>
</comment>
<dbReference type="InterPro" id="IPR002156">
    <property type="entry name" value="RNaseH_domain"/>
</dbReference>
<accession>A0AAW2BTA2</accession>
<dbReference type="Pfam" id="PF13456">
    <property type="entry name" value="RVT_3"/>
    <property type="match status" value="1"/>
</dbReference>
<protein>
    <recommendedName>
        <fullName evidence="2">RNase H type-1 domain-containing protein</fullName>
    </recommendedName>
</protein>
<proteinExistence type="predicted"/>
<evidence type="ECO:0000313" key="4">
    <source>
        <dbReference type="Proteomes" id="UP001459277"/>
    </source>
</evidence>
<name>A0AAW2BTA2_9ROSI</name>
<keyword evidence="4" id="KW-1185">Reference proteome</keyword>
<sequence length="137" mass="15334">MKRHSTLNLSWGVVFSLGIWSLWLCWNGVTFKDERPNRNVREENISKATKFAYVGVNGKTNQSQQRICVCWSKPLLNWCKVNSDGSALGNLGRVGGGGLIRNDKGEWIRGYVRAIGCTMSMAAELWALRDGIRLCIA</sequence>
<dbReference type="Gene3D" id="3.30.420.10">
    <property type="entry name" value="Ribonuclease H-like superfamily/Ribonuclease H"/>
    <property type="match status" value="1"/>
</dbReference>
<dbReference type="AlphaFoldDB" id="A0AAW2BTA2"/>
<dbReference type="InterPro" id="IPR053151">
    <property type="entry name" value="RNase_H-like"/>
</dbReference>
<dbReference type="Proteomes" id="UP001459277">
    <property type="component" value="Unassembled WGS sequence"/>
</dbReference>
<feature type="domain" description="RNase H type-1" evidence="2">
    <location>
        <begin position="82"/>
        <end position="136"/>
    </location>
</feature>
<dbReference type="GO" id="GO:0004523">
    <property type="term" value="F:RNA-DNA hybrid ribonuclease activity"/>
    <property type="evidence" value="ECO:0007669"/>
    <property type="project" value="InterPro"/>
</dbReference>
<keyword evidence="1" id="KW-0472">Membrane</keyword>
<dbReference type="PANTHER" id="PTHR47723:SF19">
    <property type="entry name" value="POLYNUCLEOTIDYL TRANSFERASE, RIBONUCLEASE H-LIKE SUPERFAMILY PROTEIN"/>
    <property type="match status" value="1"/>
</dbReference>